<dbReference type="PROSITE" id="PS50055">
    <property type="entry name" value="TYR_PHOSPHATASE_PTP"/>
    <property type="match status" value="1"/>
</dbReference>
<organism evidence="5 6">
    <name type="scientific">Maudiozyma saulgeensis</name>
    <dbReference type="NCBI Taxonomy" id="1789683"/>
    <lineage>
        <taxon>Eukaryota</taxon>
        <taxon>Fungi</taxon>
        <taxon>Dikarya</taxon>
        <taxon>Ascomycota</taxon>
        <taxon>Saccharomycotina</taxon>
        <taxon>Saccharomycetes</taxon>
        <taxon>Saccharomycetales</taxon>
        <taxon>Saccharomycetaceae</taxon>
        <taxon>Maudiozyma</taxon>
    </lineage>
</organism>
<sequence length="1036" mass="118007">MCKILREGSNNSPTSPHTLDPYNKKHSMISNDKKRNTTNRIETTSPPSLPRTGSNNNIKNFVDLNSNEYHINGLKYCSTVTSLIDDFLLSQQSTNLVASRSQDTSDQRSNVLIFDLSPNESAIPSLFTASSPASSLSTLLFDHNKSSLSLSRQNFFKFHLNLPSTLLKRKNFKFENLLQITFNDEKRKNLLKLIDSCDVFVFFDKFSTLSNCSFQTFSLITKFIKFLKSINKSDDNSKLILLSLDKELCTQSRESNIIPTSTDFMSSQITNNKFINNLNATKRMKDRPALQNFNLTIKIPKNSTNGMFVHSIKKDSIHYSPMSLKKYFTFNIPNDIHLNDSILPKWLFPFTDKKQKDDILLILLKKFDLLEDMEVKRLADCIDDRKNFTGNYNENYKIQNNTLMANEMDDDEQDISSSSTSITTNTPATSNSTDLQSSSSYHKIYSLTHLQNQFKKQKRDLLKRKSTNKISRAPSLHRKSNPRPDTTQTTIINGTTESKTKGLQLPPLIITDDNQQEPSPTSLPRPRSRTFSNNATSDLSENILNSSNSDTLMTPLVHYEVSQGIESFNKNRYSNILPYEHSRVKLQYSPLINNNNNNNTDFKSTSNNNTTNNNYSNNIHSSSHLNEDNIPVHIVHTTPSNSSSSRSRSNSNSNRKRKNSSSYFALNNIPQFNQNLIAPRDAVSPTSSLSSYSASPLVYIASEDNDSSKEKLMEPQSLLDSRDGSPAAIIDTSSSLKNFDDQTLHTVNVKKSSLDENNQKGFNDYINANYLSLPQINSDYEYIATQAPLPSTIDDFWKVIMSNKVKVIVSLNSDDELQHKKWDIYWGTKYNRTTQRFTVNIVKAIDNVYNLDGCTLRVFQVVRNNITPSEYCVVYQLQYSKWLDSCSADMGDLQKLFRIKNHLISSPIKFLSKLDISLDMISDLTTLQKNCSNYRRASISKNTHNNVPLLVHCSAGCGRTGVFITLDFLVNILTAGKDKNNKIDVWNMDQDLIFIVINELRKQRISMVQNLTQYISCYESMLKYFSIQKSKNEIKE</sequence>
<feature type="compositionally biased region" description="Polar residues" evidence="2">
    <location>
        <begin position="533"/>
        <end position="542"/>
    </location>
</feature>
<keyword evidence="5" id="KW-0808">Transferase</keyword>
<keyword evidence="6" id="KW-1185">Reference proteome</keyword>
<dbReference type="GO" id="GO:0004725">
    <property type="term" value="F:protein tyrosine phosphatase activity"/>
    <property type="evidence" value="ECO:0007669"/>
    <property type="project" value="InterPro"/>
</dbReference>
<evidence type="ECO:0000313" key="6">
    <source>
        <dbReference type="Proteomes" id="UP000196158"/>
    </source>
</evidence>
<evidence type="ECO:0000259" key="3">
    <source>
        <dbReference type="PROSITE" id="PS50055"/>
    </source>
</evidence>
<dbReference type="PROSITE" id="PS50056">
    <property type="entry name" value="TYR_PHOSPHATASE_2"/>
    <property type="match status" value="1"/>
</dbReference>
<feature type="region of interest" description="Disordered" evidence="2">
    <location>
        <begin position="595"/>
        <end position="663"/>
    </location>
</feature>
<dbReference type="SMART" id="SM00404">
    <property type="entry name" value="PTPc_motif"/>
    <property type="match status" value="1"/>
</dbReference>
<dbReference type="InterPro" id="IPR029021">
    <property type="entry name" value="Prot-tyrosine_phosphatase-like"/>
</dbReference>
<dbReference type="SUPFAM" id="SSF52799">
    <property type="entry name" value="(Phosphotyrosine protein) phosphatases II"/>
    <property type="match status" value="2"/>
</dbReference>
<evidence type="ECO:0000256" key="1">
    <source>
        <dbReference type="ARBA" id="ARBA00009649"/>
    </source>
</evidence>
<accession>A0A1X7R905</accession>
<feature type="compositionally biased region" description="Low complexity" evidence="2">
    <location>
        <begin position="518"/>
        <end position="532"/>
    </location>
</feature>
<dbReference type="EMBL" id="FXLY01000010">
    <property type="protein sequence ID" value="SMN22153.1"/>
    <property type="molecule type" value="Genomic_DNA"/>
</dbReference>
<gene>
    <name evidence="5" type="ORF">KASA_0I01694G</name>
</gene>
<dbReference type="PANTHER" id="PTHR19134:SF561">
    <property type="entry name" value="PROTEIN TYROSINE PHOSPHATASE 36E, ISOFORM A"/>
    <property type="match status" value="1"/>
</dbReference>
<dbReference type="InterPro" id="IPR016130">
    <property type="entry name" value="Tyr_Pase_AS"/>
</dbReference>
<feature type="domain" description="Tyrosine-protein phosphatase" evidence="3">
    <location>
        <begin position="747"/>
        <end position="1024"/>
    </location>
</feature>
<feature type="compositionally biased region" description="Low complexity" evidence="2">
    <location>
        <begin position="640"/>
        <end position="653"/>
    </location>
</feature>
<dbReference type="PANTHER" id="PTHR19134">
    <property type="entry name" value="RECEPTOR-TYPE TYROSINE-PROTEIN PHOSPHATASE"/>
    <property type="match status" value="1"/>
</dbReference>
<dbReference type="OrthoDB" id="6058203at2759"/>
<feature type="compositionally biased region" description="Polar residues" evidence="2">
    <location>
        <begin position="38"/>
        <end position="56"/>
    </location>
</feature>
<feature type="region of interest" description="Disordered" evidence="2">
    <location>
        <begin position="705"/>
        <end position="724"/>
    </location>
</feature>
<feature type="compositionally biased region" description="Polar residues" evidence="2">
    <location>
        <begin position="8"/>
        <end position="17"/>
    </location>
</feature>
<dbReference type="AlphaFoldDB" id="A0A1X7R905"/>
<evidence type="ECO:0000259" key="4">
    <source>
        <dbReference type="PROSITE" id="PS50056"/>
    </source>
</evidence>
<name>A0A1X7R905_9SACH</name>
<dbReference type="Gene3D" id="3.90.190.10">
    <property type="entry name" value="Protein tyrosine phosphatase superfamily"/>
    <property type="match status" value="2"/>
</dbReference>
<protein>
    <submittedName>
        <fullName evidence="5">Similar to Saccharomyces cerevisiae YOR208W PTP2 Phosphotyrosine-specific protein phosphatase involved in the inactivation of mitogen-activated protein kinase (MAPK) during osmolarity sensing</fullName>
    </submittedName>
</protein>
<feature type="region of interest" description="Disordered" evidence="2">
    <location>
        <begin position="1"/>
        <end position="56"/>
    </location>
</feature>
<dbReference type="STRING" id="1789683.A0A1X7R905"/>
<feature type="compositionally biased region" description="Low complexity" evidence="2">
    <location>
        <begin position="486"/>
        <end position="496"/>
    </location>
</feature>
<feature type="compositionally biased region" description="Low complexity" evidence="2">
    <location>
        <begin position="595"/>
        <end position="623"/>
    </location>
</feature>
<dbReference type="PRINTS" id="PR00700">
    <property type="entry name" value="PRTYPHPHTASE"/>
</dbReference>
<dbReference type="SMART" id="SM00194">
    <property type="entry name" value="PTPc"/>
    <property type="match status" value="1"/>
</dbReference>
<dbReference type="GO" id="GO:0016301">
    <property type="term" value="F:kinase activity"/>
    <property type="evidence" value="ECO:0007669"/>
    <property type="project" value="UniProtKB-KW"/>
</dbReference>
<evidence type="ECO:0000313" key="5">
    <source>
        <dbReference type="EMBL" id="SMN22153.1"/>
    </source>
</evidence>
<evidence type="ECO:0000256" key="2">
    <source>
        <dbReference type="SAM" id="MobiDB-lite"/>
    </source>
</evidence>
<comment type="similarity">
    <text evidence="1">Belongs to the protein-tyrosine phosphatase family. Non-receptor class subfamily.</text>
</comment>
<dbReference type="InterPro" id="IPR050348">
    <property type="entry name" value="Protein-Tyr_Phosphatase"/>
</dbReference>
<dbReference type="CDD" id="cd18533">
    <property type="entry name" value="PTP_fungal"/>
    <property type="match status" value="1"/>
</dbReference>
<feature type="region of interest" description="Disordered" evidence="2">
    <location>
        <begin position="455"/>
        <end position="542"/>
    </location>
</feature>
<dbReference type="PROSITE" id="PS00383">
    <property type="entry name" value="TYR_PHOSPHATASE_1"/>
    <property type="match status" value="1"/>
</dbReference>
<dbReference type="InterPro" id="IPR000242">
    <property type="entry name" value="PTP_cat"/>
</dbReference>
<dbReference type="InterPro" id="IPR003595">
    <property type="entry name" value="Tyr_Pase_cat"/>
</dbReference>
<keyword evidence="5" id="KW-0418">Kinase</keyword>
<dbReference type="Pfam" id="PF00102">
    <property type="entry name" value="Y_phosphatase"/>
    <property type="match status" value="1"/>
</dbReference>
<reference evidence="5 6" key="1">
    <citation type="submission" date="2017-04" db="EMBL/GenBank/DDBJ databases">
        <authorList>
            <person name="Afonso C.L."/>
            <person name="Miller P.J."/>
            <person name="Scott M.A."/>
            <person name="Spackman E."/>
            <person name="Goraichik I."/>
            <person name="Dimitrov K.M."/>
            <person name="Suarez D.L."/>
            <person name="Swayne D.E."/>
        </authorList>
    </citation>
    <scope>NUCLEOTIDE SEQUENCE [LARGE SCALE GENOMIC DNA]</scope>
</reference>
<feature type="compositionally biased region" description="Basic residues" evidence="2">
    <location>
        <begin position="455"/>
        <end position="467"/>
    </location>
</feature>
<feature type="region of interest" description="Disordered" evidence="2">
    <location>
        <begin position="410"/>
        <end position="437"/>
    </location>
</feature>
<feature type="domain" description="Tyrosine specific protein phosphatases" evidence="4">
    <location>
        <begin position="918"/>
        <end position="1015"/>
    </location>
</feature>
<feature type="compositionally biased region" description="Low complexity" evidence="2">
    <location>
        <begin position="415"/>
        <end position="437"/>
    </location>
</feature>
<proteinExistence type="inferred from homology"/>
<dbReference type="InterPro" id="IPR000387">
    <property type="entry name" value="Tyr_Pase_dom"/>
</dbReference>
<dbReference type="Proteomes" id="UP000196158">
    <property type="component" value="Unassembled WGS sequence"/>
</dbReference>